<dbReference type="STRING" id="1109443.G4TMR1"/>
<dbReference type="PANTHER" id="PTHR28067:SF1">
    <property type="entry name" value="DNA REPLICATION REGULATOR SLD3"/>
    <property type="match status" value="1"/>
</dbReference>
<reference evidence="3 4" key="1">
    <citation type="journal article" date="2011" name="PLoS Pathog.">
        <title>Endophytic Life Strategies Decoded by Genome and Transcriptome Analyses of the Mutualistic Root Symbiont Piriformospora indica.</title>
        <authorList>
            <person name="Zuccaro A."/>
            <person name="Lahrmann U."/>
            <person name="Guldener U."/>
            <person name="Langen G."/>
            <person name="Pfiffi S."/>
            <person name="Biedenkopf D."/>
            <person name="Wong P."/>
            <person name="Samans B."/>
            <person name="Grimm C."/>
            <person name="Basiewicz M."/>
            <person name="Murat C."/>
            <person name="Martin F."/>
            <person name="Kogel K.H."/>
        </authorList>
    </citation>
    <scope>NUCLEOTIDE SEQUENCE [LARGE SCALE GENOMIC DNA]</scope>
    <source>
        <strain evidence="3 4">DSM 11827</strain>
    </source>
</reference>
<keyword evidence="4" id="KW-1185">Reference proteome</keyword>
<comment type="caution">
    <text evidence="3">The sequence shown here is derived from an EMBL/GenBank/DDBJ whole genome shotgun (WGS) entry which is preliminary data.</text>
</comment>
<dbReference type="Proteomes" id="UP000007148">
    <property type="component" value="Unassembled WGS sequence"/>
</dbReference>
<evidence type="ECO:0000256" key="1">
    <source>
        <dbReference type="SAM" id="MobiDB-lite"/>
    </source>
</evidence>
<protein>
    <recommendedName>
        <fullName evidence="2">DNA replication regulator Sld3 C-terminal domain-containing protein</fullName>
    </recommendedName>
</protein>
<gene>
    <name evidence="3" type="ORF">PIIN_06539</name>
</gene>
<dbReference type="InterPro" id="IPR013948">
    <property type="entry name" value="DNA_replication_reg_Sld3_C"/>
</dbReference>
<feature type="compositionally biased region" description="Basic residues" evidence="1">
    <location>
        <begin position="193"/>
        <end position="211"/>
    </location>
</feature>
<organism evidence="3 4">
    <name type="scientific">Serendipita indica (strain DSM 11827)</name>
    <name type="common">Root endophyte fungus</name>
    <name type="synonym">Piriformospora indica</name>
    <dbReference type="NCBI Taxonomy" id="1109443"/>
    <lineage>
        <taxon>Eukaryota</taxon>
        <taxon>Fungi</taxon>
        <taxon>Dikarya</taxon>
        <taxon>Basidiomycota</taxon>
        <taxon>Agaricomycotina</taxon>
        <taxon>Agaricomycetes</taxon>
        <taxon>Sebacinales</taxon>
        <taxon>Serendipitaceae</taxon>
        <taxon>Serendipita</taxon>
    </lineage>
</organism>
<feature type="compositionally biased region" description="Low complexity" evidence="1">
    <location>
        <begin position="339"/>
        <end position="351"/>
    </location>
</feature>
<dbReference type="OrthoDB" id="3003917at2759"/>
<feature type="region of interest" description="Disordered" evidence="1">
    <location>
        <begin position="397"/>
        <end position="465"/>
    </location>
</feature>
<dbReference type="EMBL" id="CAFZ01000173">
    <property type="protein sequence ID" value="CCA72602.1"/>
    <property type="molecule type" value="Genomic_DNA"/>
</dbReference>
<dbReference type="GO" id="GO:0006270">
    <property type="term" value="P:DNA replication initiation"/>
    <property type="evidence" value="ECO:0007669"/>
    <property type="project" value="InterPro"/>
</dbReference>
<dbReference type="eggNOG" id="ENOG502SBY0">
    <property type="taxonomic scope" value="Eukaryota"/>
</dbReference>
<evidence type="ECO:0000313" key="4">
    <source>
        <dbReference type="Proteomes" id="UP000007148"/>
    </source>
</evidence>
<name>G4TMR1_SERID</name>
<dbReference type="InParanoid" id="G4TMR1"/>
<dbReference type="OMA" id="YLEWMER"/>
<feature type="region of interest" description="Disordered" evidence="1">
    <location>
        <begin position="473"/>
        <end position="492"/>
    </location>
</feature>
<feature type="region of interest" description="Disordered" evidence="1">
    <location>
        <begin position="291"/>
        <end position="365"/>
    </location>
</feature>
<evidence type="ECO:0000313" key="3">
    <source>
        <dbReference type="EMBL" id="CCA72602.1"/>
    </source>
</evidence>
<feature type="domain" description="DNA replication regulator Sld3 C-terminal" evidence="2">
    <location>
        <begin position="76"/>
        <end position="433"/>
    </location>
</feature>
<dbReference type="PANTHER" id="PTHR28067">
    <property type="entry name" value="DNA REPLICATION REGULATOR SLD3"/>
    <property type="match status" value="1"/>
</dbReference>
<feature type="region of interest" description="Disordered" evidence="1">
    <location>
        <begin position="185"/>
        <end position="228"/>
    </location>
</feature>
<dbReference type="HOGENOM" id="CLU_032496_0_0_1"/>
<dbReference type="Gene3D" id="1.20.58.2130">
    <property type="match status" value="1"/>
</dbReference>
<dbReference type="InterPro" id="IPR042511">
    <property type="entry name" value="Sld3"/>
</dbReference>
<dbReference type="Pfam" id="PF08639">
    <property type="entry name" value="Sld3_STD"/>
    <property type="match status" value="1"/>
</dbReference>
<accession>G4TMR1</accession>
<proteinExistence type="predicted"/>
<evidence type="ECO:0000259" key="2">
    <source>
        <dbReference type="Pfam" id="PF08639"/>
    </source>
</evidence>
<dbReference type="AlphaFoldDB" id="G4TMR1"/>
<sequence>MSTLQPPAYVLSNRCPISWPSATPLMLDYPLIPQETEISSAFVHRVYIEALWLPESVMPLSHLVQSIRRIRDSTRQQAPAEPLRELLKPLLLSLQSVEKKYQEILPTLLRDPQAAMERETIEAEESAMWYAWHHGRPPLRHFPDPDNVDEEKWKKQWMIDMERREVLVQILLHFIYLSLCPSPAESGISPDRSRKRNRKSLHNSPAKRRKPGKDDRSPSPPPLSAQDNLDTLTDRLALWQAIEEDSEKYLKRPGDNGRDWMRVFFEDDVAPLFREQLPDLIKQFEAKIIPPKAEESSEDSDELVPKVGMKPRSKALRQKPMLTAADLDDLPRNTNQQKSTSRSSSRARSMSVEPVDRRSRSRSVSLAAEEIKVVGGKRGGIVGNSRLFASEVEMRRQAPVGTKRVVSGPSHPGLDAEPRRSEVKSKAVKARRVSTTLVAETPPRSLTRREWTGAESDDDIVPDSPELVYLGSRRSTDVVAETPVKSKSGLKR</sequence>
<feature type="compositionally biased region" description="Basic and acidic residues" evidence="1">
    <location>
        <begin position="414"/>
        <end position="425"/>
    </location>
</feature>
<dbReference type="GO" id="GO:0031261">
    <property type="term" value="C:DNA replication preinitiation complex"/>
    <property type="evidence" value="ECO:0007669"/>
    <property type="project" value="TreeGrafter"/>
</dbReference>